<dbReference type="InterPro" id="IPR036059">
    <property type="entry name" value="TldD/PmbA_sf"/>
</dbReference>
<dbReference type="SUPFAM" id="SSF111283">
    <property type="entry name" value="Putative modulator of DNA gyrase, PmbA/TldD"/>
    <property type="match status" value="1"/>
</dbReference>
<dbReference type="InterPro" id="IPR002510">
    <property type="entry name" value="Metalloprtase-TldD/E_N"/>
</dbReference>
<dbReference type="Pfam" id="PF01523">
    <property type="entry name" value="PmbA_TldD_1st"/>
    <property type="match status" value="1"/>
</dbReference>
<protein>
    <submittedName>
        <fullName evidence="8">TldD/PmbA family protein</fullName>
    </submittedName>
</protein>
<dbReference type="InterPro" id="IPR045570">
    <property type="entry name" value="Metalloprtase-TldD/E_cen_dom"/>
</dbReference>
<organism evidence="8 9">
    <name type="scientific">Candidatus Cetobacterium colombiensis</name>
    <dbReference type="NCBI Taxonomy" id="3073100"/>
    <lineage>
        <taxon>Bacteria</taxon>
        <taxon>Fusobacteriati</taxon>
        <taxon>Fusobacteriota</taxon>
        <taxon>Fusobacteriia</taxon>
        <taxon>Fusobacteriales</taxon>
        <taxon>Fusobacteriaceae</taxon>
        <taxon>Cetobacterium</taxon>
    </lineage>
</organism>
<gene>
    <name evidence="8" type="ORF">RFV38_06105</name>
</gene>
<keyword evidence="9" id="KW-1185">Reference proteome</keyword>
<sequence>MIDKILVENILNEALSTGGDFAEIFVENKTGDSFYLVDGKVEGAISGKDFGIGIRIFKNLFSVYAYTNNMSKENLLKTAKKAAEAIKGTKEDITINLIKKEIENKHKIILAPGSVLKDDKISLMKEAYIAAKEYDECISQVRINYGDSTQNILVANSEGVWAEDTRVRSRISIESIASNMNDMQTGSYRPGAAKGFEFFKEIDVKEYAKEASRIAKTMLGAKYAPSGKMPVIIENEFGGVIFHEACGHGLEATSVAKGLSVFAGKIGQKVASDIVSAVDDGTLKNEWGSSNIDDEGTPTQRNLLIENGILKGYMIDKLNGKRMGLESTGSARRESYKYAPTSRMTNTFILNGTSSLDDMLQGVENGIYAKYMGGGSVNPSTGDFNFSVMEGYLIENGKITEPVRGATLIGNGPEVLHKIDMIGDNLAHGQGMCGSVSGSIPANVGQPRLRLKDIVVGGR</sequence>
<keyword evidence="4" id="KW-0482">Metalloprotease</keyword>
<dbReference type="PIRSF" id="PIRSF004919">
    <property type="entry name" value="TldD"/>
    <property type="match status" value="1"/>
</dbReference>
<dbReference type="PANTHER" id="PTHR30624:SF4">
    <property type="entry name" value="METALLOPROTEASE TLDD"/>
    <property type="match status" value="1"/>
</dbReference>
<proteinExistence type="inferred from homology"/>
<dbReference type="InterPro" id="IPR035068">
    <property type="entry name" value="TldD/PmbA_N"/>
</dbReference>
<feature type="domain" description="Metalloprotease TldD/E central" evidence="7">
    <location>
        <begin position="113"/>
        <end position="219"/>
    </location>
</feature>
<evidence type="ECO:0000256" key="1">
    <source>
        <dbReference type="ARBA" id="ARBA00005836"/>
    </source>
</evidence>
<evidence type="ECO:0000313" key="8">
    <source>
        <dbReference type="EMBL" id="MDX8336070.1"/>
    </source>
</evidence>
<evidence type="ECO:0000259" key="6">
    <source>
        <dbReference type="Pfam" id="PF19289"/>
    </source>
</evidence>
<comment type="similarity">
    <text evidence="1">Belongs to the peptidase U62 family.</text>
</comment>
<keyword evidence="3" id="KW-0378">Hydrolase</keyword>
<evidence type="ECO:0000256" key="4">
    <source>
        <dbReference type="ARBA" id="ARBA00023049"/>
    </source>
</evidence>
<evidence type="ECO:0000259" key="5">
    <source>
        <dbReference type="Pfam" id="PF01523"/>
    </source>
</evidence>
<reference evidence="9" key="1">
    <citation type="submission" date="2023-07" db="EMBL/GenBank/DDBJ databases">
        <authorList>
            <person name="Colorado M.A."/>
            <person name="Villamil L.M."/>
            <person name="Melo J.F."/>
            <person name="Rodriguez J.A."/>
            <person name="Ruiz R.Y."/>
        </authorList>
    </citation>
    <scope>NUCLEOTIDE SEQUENCE [LARGE SCALE GENOMIC DNA]</scope>
    <source>
        <strain evidence="9">C33</strain>
    </source>
</reference>
<dbReference type="InterPro" id="IPR025502">
    <property type="entry name" value="TldD"/>
</dbReference>
<dbReference type="Proteomes" id="UP001279681">
    <property type="component" value="Unassembled WGS sequence"/>
</dbReference>
<evidence type="ECO:0000256" key="3">
    <source>
        <dbReference type="ARBA" id="ARBA00022801"/>
    </source>
</evidence>
<evidence type="ECO:0000313" key="9">
    <source>
        <dbReference type="Proteomes" id="UP001279681"/>
    </source>
</evidence>
<name>A0ABU4WCH2_9FUSO</name>
<feature type="domain" description="Metalloprotease TldD/E N-terminal" evidence="5">
    <location>
        <begin position="22"/>
        <end position="85"/>
    </location>
</feature>
<accession>A0ABU4WCH2</accession>
<dbReference type="Gene3D" id="3.30.2290.10">
    <property type="entry name" value="PmbA/TldD superfamily"/>
    <property type="match status" value="1"/>
</dbReference>
<dbReference type="Pfam" id="PF19290">
    <property type="entry name" value="PmbA_TldD_2nd"/>
    <property type="match status" value="1"/>
</dbReference>
<evidence type="ECO:0000259" key="7">
    <source>
        <dbReference type="Pfam" id="PF19290"/>
    </source>
</evidence>
<dbReference type="RefSeq" id="WP_320313475.1">
    <property type="nucleotide sequence ID" value="NZ_JAVIKH010000006.1"/>
</dbReference>
<evidence type="ECO:0000256" key="2">
    <source>
        <dbReference type="ARBA" id="ARBA00022670"/>
    </source>
</evidence>
<comment type="caution">
    <text evidence="8">The sequence shown here is derived from an EMBL/GenBank/DDBJ whole genome shotgun (WGS) entry which is preliminary data.</text>
</comment>
<feature type="domain" description="Metalloprotease TldD/E C-terminal" evidence="6">
    <location>
        <begin position="226"/>
        <end position="458"/>
    </location>
</feature>
<dbReference type="Pfam" id="PF19289">
    <property type="entry name" value="PmbA_TldD_3rd"/>
    <property type="match status" value="1"/>
</dbReference>
<dbReference type="InterPro" id="IPR051463">
    <property type="entry name" value="Peptidase_U62_metallo"/>
</dbReference>
<keyword evidence="2" id="KW-0645">Protease</keyword>
<dbReference type="InterPro" id="IPR045569">
    <property type="entry name" value="Metalloprtase-TldD/E_C"/>
</dbReference>
<dbReference type="EMBL" id="JAVIKH010000006">
    <property type="protein sequence ID" value="MDX8336070.1"/>
    <property type="molecule type" value="Genomic_DNA"/>
</dbReference>
<dbReference type="PANTHER" id="PTHR30624">
    <property type="entry name" value="UNCHARACTERIZED PROTEIN TLDD AND PMBA"/>
    <property type="match status" value="1"/>
</dbReference>